<dbReference type="Proteomes" id="UP000060043">
    <property type="component" value="Chromosome"/>
</dbReference>
<evidence type="ECO:0000313" key="9">
    <source>
        <dbReference type="Proteomes" id="UP000065473"/>
    </source>
</evidence>
<evidence type="ECO:0000313" key="8">
    <source>
        <dbReference type="Proteomes" id="UP000060043"/>
    </source>
</evidence>
<dbReference type="SMR" id="A0A0U2NAM5"/>
<feature type="domain" description="Sulfocyanin N-terminal" evidence="5">
    <location>
        <begin position="1"/>
        <end position="47"/>
    </location>
</feature>
<evidence type="ECO:0000256" key="2">
    <source>
        <dbReference type="NCBIfam" id="TIGR03094"/>
    </source>
</evidence>
<dbReference type="RefSeq" id="WP_015385793.1">
    <property type="nucleotide sequence ID" value="NZ_BHWZ01000006.1"/>
</dbReference>
<evidence type="ECO:0000313" key="7">
    <source>
        <dbReference type="EMBL" id="ALU32412.1"/>
    </source>
</evidence>
<keyword evidence="1" id="KW-0479">Metal-binding</keyword>
<evidence type="ECO:0000256" key="3">
    <source>
        <dbReference type="SAM" id="Phobius"/>
    </source>
</evidence>
<dbReference type="PROSITE" id="PS00079">
    <property type="entry name" value="MULTICOPPER_OXIDASE1"/>
    <property type="match status" value="1"/>
</dbReference>
<feature type="domain" description="Sulfocyanin-like C-terminal" evidence="4">
    <location>
        <begin position="49"/>
        <end position="198"/>
    </location>
</feature>
<accession>A0A0U2NAM5</accession>
<dbReference type="Gene3D" id="2.60.40.420">
    <property type="entry name" value="Cupredoxins - blue copper proteins"/>
    <property type="match status" value="1"/>
</dbReference>
<dbReference type="AlphaFoldDB" id="A0A0U2NAM5"/>
<dbReference type="PIRSF" id="PIRSF022145">
    <property type="entry name" value="Sulfocyanin"/>
    <property type="match status" value="1"/>
</dbReference>
<dbReference type="EMBL" id="CP013695">
    <property type="protein sequence ID" value="ALU32412.1"/>
    <property type="molecule type" value="Genomic_DNA"/>
</dbReference>
<dbReference type="GO" id="GO:0005507">
    <property type="term" value="F:copper ion binding"/>
    <property type="evidence" value="ECO:0007669"/>
    <property type="project" value="UniProtKB-UniRule"/>
</dbReference>
<protein>
    <recommendedName>
        <fullName evidence="2">Sulfocyanin</fullName>
    </recommendedName>
</protein>
<evidence type="ECO:0000259" key="4">
    <source>
        <dbReference type="Pfam" id="PF06525"/>
    </source>
</evidence>
<proteinExistence type="predicted"/>
<keyword evidence="3" id="KW-0472">Membrane</keyword>
<dbReference type="GeneID" id="14552775"/>
<keyword evidence="3" id="KW-1133">Transmembrane helix</keyword>
<dbReference type="SUPFAM" id="SSF49503">
    <property type="entry name" value="Cupredoxins"/>
    <property type="match status" value="1"/>
</dbReference>
<dbReference type="EMBL" id="CP013694">
    <property type="protein sequence ID" value="ALU29677.1"/>
    <property type="molecule type" value="Genomic_DNA"/>
</dbReference>
<organism evidence="6 9">
    <name type="scientific">Sulfolobus acidocaldarius</name>
    <dbReference type="NCBI Taxonomy" id="2285"/>
    <lineage>
        <taxon>Archaea</taxon>
        <taxon>Thermoproteota</taxon>
        <taxon>Thermoprotei</taxon>
        <taxon>Sulfolobales</taxon>
        <taxon>Sulfolobaceae</taxon>
        <taxon>Sulfolobus</taxon>
    </lineage>
</organism>
<dbReference type="Pfam" id="PF06525">
    <property type="entry name" value="SoxE"/>
    <property type="match status" value="1"/>
</dbReference>
<evidence type="ECO:0000259" key="5">
    <source>
        <dbReference type="Pfam" id="PF22852"/>
    </source>
</evidence>
<dbReference type="Pfam" id="PF22852">
    <property type="entry name" value="SoxE_N"/>
    <property type="match status" value="1"/>
</dbReference>
<name>A0A0U2NAM5_9CREN</name>
<evidence type="ECO:0000256" key="1">
    <source>
        <dbReference type="ARBA" id="ARBA00022723"/>
    </source>
</evidence>
<dbReference type="InterPro" id="IPR008972">
    <property type="entry name" value="Cupredoxin"/>
</dbReference>
<evidence type="ECO:0000313" key="6">
    <source>
        <dbReference type="EMBL" id="ALU29677.1"/>
    </source>
</evidence>
<dbReference type="InterPro" id="IPR010532">
    <property type="entry name" value="SoxE"/>
</dbReference>
<dbReference type="OrthoDB" id="56344at2157"/>
<reference evidence="8 9" key="1">
    <citation type="submission" date="2015-12" db="EMBL/GenBank/DDBJ databases">
        <title>A stable core within a dynamic pangenome in Sulfolobus acidocaldarius.</title>
        <authorList>
            <person name="Anderson R."/>
            <person name="Kouris A."/>
            <person name="Seward C."/>
            <person name="Campbell K."/>
            <person name="Whitaker R."/>
        </authorList>
    </citation>
    <scope>NUCLEOTIDE SEQUENCE [LARGE SCALE GENOMIC DNA]</scope>
    <source>
        <strain evidence="6 9">GG12-C01-09</strain>
        <strain evidence="7 8">NG05B_CO5_07</strain>
    </source>
</reference>
<feature type="transmembrane region" description="Helical" evidence="3">
    <location>
        <begin position="7"/>
        <end position="28"/>
    </location>
</feature>
<dbReference type="InterPro" id="IPR055193">
    <property type="entry name" value="SoxE_N"/>
</dbReference>
<dbReference type="InterPro" id="IPR049544">
    <property type="entry name" value="SoxE-like_C"/>
</dbReference>
<gene>
    <name evidence="6" type="ORF">ATY89_06795</name>
    <name evidence="7" type="ORF">ATZ20_09815</name>
</gene>
<sequence length="199" mass="20404">MKAQSSVLPVVVGILVVIIAVAVGVYVYNQYVMLSSPSASSSTGTSTGPSKISIPYSSSNKTVFLTIVVESSSNVNQFNFNGTSSGSLVIYIPAGSTVIVKFINQESLPHNLVLLQNSTPTPQSPEISSDGKIIDIVGATTSNYDVNGISGGASAEGVWGPISAGDYMLVCGILGHAASGMWAVLVASNNVTAPYAVID</sequence>
<dbReference type="Proteomes" id="UP000065473">
    <property type="component" value="Chromosome"/>
</dbReference>
<dbReference type="NCBIfam" id="TIGR03094">
    <property type="entry name" value="sulfo_cyanin"/>
    <property type="match status" value="1"/>
</dbReference>
<keyword evidence="3" id="KW-0812">Transmembrane</keyword>
<dbReference type="InterPro" id="IPR033138">
    <property type="entry name" value="Cu_oxidase_CS"/>
</dbReference>